<reference evidence="1" key="1">
    <citation type="submission" date="2023-07" db="EMBL/GenBank/DDBJ databases">
        <title>Black Yeasts Isolated from many extreme environments.</title>
        <authorList>
            <person name="Coleine C."/>
            <person name="Stajich J.E."/>
            <person name="Selbmann L."/>
        </authorList>
    </citation>
    <scope>NUCLEOTIDE SEQUENCE</scope>
    <source>
        <strain evidence="1">CCFEE 5714</strain>
    </source>
</reference>
<dbReference type="Proteomes" id="UP001281147">
    <property type="component" value="Unassembled WGS sequence"/>
</dbReference>
<comment type="caution">
    <text evidence="1">The sequence shown here is derived from an EMBL/GenBank/DDBJ whole genome shotgun (WGS) entry which is preliminary data.</text>
</comment>
<organism evidence="1 2">
    <name type="scientific">Vermiconidia calcicola</name>
    <dbReference type="NCBI Taxonomy" id="1690605"/>
    <lineage>
        <taxon>Eukaryota</taxon>
        <taxon>Fungi</taxon>
        <taxon>Dikarya</taxon>
        <taxon>Ascomycota</taxon>
        <taxon>Pezizomycotina</taxon>
        <taxon>Dothideomycetes</taxon>
        <taxon>Dothideomycetidae</taxon>
        <taxon>Mycosphaerellales</taxon>
        <taxon>Extremaceae</taxon>
        <taxon>Vermiconidia</taxon>
    </lineage>
</organism>
<proteinExistence type="predicted"/>
<keyword evidence="2" id="KW-1185">Reference proteome</keyword>
<evidence type="ECO:0000313" key="2">
    <source>
        <dbReference type="Proteomes" id="UP001281147"/>
    </source>
</evidence>
<gene>
    <name evidence="1" type="ORF">LTR37_006240</name>
</gene>
<evidence type="ECO:0000313" key="1">
    <source>
        <dbReference type="EMBL" id="KAK3716890.1"/>
    </source>
</evidence>
<protein>
    <submittedName>
        <fullName evidence="1">Uncharacterized protein</fullName>
    </submittedName>
</protein>
<name>A0ACC3NIZ0_9PEZI</name>
<dbReference type="EMBL" id="JAUTXU010000040">
    <property type="protein sequence ID" value="KAK3716890.1"/>
    <property type="molecule type" value="Genomic_DNA"/>
</dbReference>
<accession>A0ACC3NIZ0</accession>
<sequence>MVLHVQKPEDPQGLIIEAWAQGLMVGSLIIMACLTIANMKRKVMLHKLILIELLFGMFHGTFIFTSPPAYHWYLSITAIFLNISWSLHNVIAWIKNKPFLGRKASLFYITTVILVQPYWVLEIVANFLYFGNWSNLFTYTRPYEALFRDPWWIFTVLNLFWNIKSRYEFGYLELLKVSPRFGVLLGAMILSVCFILVDILAVTHVVDGKRHGLPDGINPFWKLAFIFKCLTDTIVLDDFKTALDRLKEYKLGTLGSTLAGDFQADFVDVDRARQKKRDSNLNGMTMSAPSQTGVQDWTKAEHSENLDLESALRINSIQPGATAR</sequence>